<dbReference type="SUPFAM" id="SSF89360">
    <property type="entry name" value="HesB-like domain"/>
    <property type="match status" value="1"/>
</dbReference>
<dbReference type="InParanoid" id="A0A0H2RP92"/>
<dbReference type="InterPro" id="IPR000361">
    <property type="entry name" value="ATAP_core_dom"/>
</dbReference>
<dbReference type="PANTHER" id="PTHR10072">
    <property type="entry name" value="IRON-SULFUR CLUSTER ASSEMBLY PROTEIN"/>
    <property type="match status" value="1"/>
</dbReference>
<gene>
    <name evidence="6" type="ORF">SCHPADRAFT_906175</name>
</gene>
<evidence type="ECO:0000256" key="4">
    <source>
        <dbReference type="SAM" id="MobiDB-lite"/>
    </source>
</evidence>
<dbReference type="Pfam" id="PF01521">
    <property type="entry name" value="Fe-S_biosyn"/>
    <property type="match status" value="1"/>
</dbReference>
<dbReference type="PROSITE" id="PS01152">
    <property type="entry name" value="HESB"/>
    <property type="match status" value="1"/>
</dbReference>
<dbReference type="FunCoup" id="A0A0H2RP92">
    <property type="interactions" value="321"/>
</dbReference>
<dbReference type="InterPro" id="IPR050322">
    <property type="entry name" value="Fe-S_cluster_asmbl/transfer"/>
</dbReference>
<feature type="domain" description="Core" evidence="5">
    <location>
        <begin position="129"/>
        <end position="228"/>
    </location>
</feature>
<dbReference type="PANTHER" id="PTHR10072:SF41">
    <property type="entry name" value="IRON-SULFUR CLUSTER ASSEMBLY 1 HOMOLOG, MITOCHONDRIAL"/>
    <property type="match status" value="1"/>
</dbReference>
<feature type="region of interest" description="Disordered" evidence="4">
    <location>
        <begin position="49"/>
        <end position="125"/>
    </location>
</feature>
<dbReference type="GO" id="GO:0051537">
    <property type="term" value="F:2 iron, 2 sulfur cluster binding"/>
    <property type="evidence" value="ECO:0007669"/>
    <property type="project" value="TreeGrafter"/>
</dbReference>
<keyword evidence="7" id="KW-1185">Reference proteome</keyword>
<dbReference type="Proteomes" id="UP000053477">
    <property type="component" value="Unassembled WGS sequence"/>
</dbReference>
<feature type="compositionally biased region" description="Low complexity" evidence="4">
    <location>
        <begin position="51"/>
        <end position="60"/>
    </location>
</feature>
<organism evidence="6 7">
    <name type="scientific">Schizopora paradoxa</name>
    <dbReference type="NCBI Taxonomy" id="27342"/>
    <lineage>
        <taxon>Eukaryota</taxon>
        <taxon>Fungi</taxon>
        <taxon>Dikarya</taxon>
        <taxon>Basidiomycota</taxon>
        <taxon>Agaricomycotina</taxon>
        <taxon>Agaricomycetes</taxon>
        <taxon>Hymenochaetales</taxon>
        <taxon>Schizoporaceae</taxon>
        <taxon>Schizopora</taxon>
    </lineage>
</organism>
<evidence type="ECO:0000256" key="3">
    <source>
        <dbReference type="ARBA" id="ARBA00071673"/>
    </source>
</evidence>
<dbReference type="STRING" id="27342.A0A0H2RP92"/>
<dbReference type="Gene3D" id="2.60.300.12">
    <property type="entry name" value="HesB-like domain"/>
    <property type="match status" value="1"/>
</dbReference>
<evidence type="ECO:0000313" key="6">
    <source>
        <dbReference type="EMBL" id="KLO11303.1"/>
    </source>
</evidence>
<evidence type="ECO:0000259" key="5">
    <source>
        <dbReference type="Pfam" id="PF01521"/>
    </source>
</evidence>
<comment type="function">
    <text evidence="2">Involved in the assembly of mitochondrial and cytoplasmic iron-sulfur proteins. Probably involved in the binding of an intermediate of Fe/S cluster assembly.</text>
</comment>
<protein>
    <recommendedName>
        <fullName evidence="3">Iron-sulfur assembly protein 1</fullName>
    </recommendedName>
</protein>
<dbReference type="InterPro" id="IPR017870">
    <property type="entry name" value="FeS_cluster_insertion_CS"/>
</dbReference>
<feature type="compositionally biased region" description="Low complexity" evidence="4">
    <location>
        <begin position="85"/>
        <end position="108"/>
    </location>
</feature>
<proteinExistence type="inferred from homology"/>
<dbReference type="FunFam" id="2.60.300.12:FF:000001">
    <property type="entry name" value="Iron-binding protein IscA"/>
    <property type="match status" value="1"/>
</dbReference>
<dbReference type="EMBL" id="KQ086004">
    <property type="protein sequence ID" value="KLO11303.1"/>
    <property type="molecule type" value="Genomic_DNA"/>
</dbReference>
<evidence type="ECO:0000313" key="7">
    <source>
        <dbReference type="Proteomes" id="UP000053477"/>
    </source>
</evidence>
<dbReference type="GO" id="GO:0005739">
    <property type="term" value="C:mitochondrion"/>
    <property type="evidence" value="ECO:0007669"/>
    <property type="project" value="TreeGrafter"/>
</dbReference>
<dbReference type="InterPro" id="IPR016092">
    <property type="entry name" value="ATAP"/>
</dbReference>
<dbReference type="InterPro" id="IPR035903">
    <property type="entry name" value="HesB-like_dom_sf"/>
</dbReference>
<dbReference type="AlphaFoldDB" id="A0A0H2RP92"/>
<dbReference type="GO" id="GO:0016226">
    <property type="term" value="P:iron-sulfur cluster assembly"/>
    <property type="evidence" value="ECO:0007669"/>
    <property type="project" value="InterPro"/>
</dbReference>
<reference evidence="6 7" key="1">
    <citation type="submission" date="2015-04" db="EMBL/GenBank/DDBJ databases">
        <title>Complete genome sequence of Schizopora paradoxa KUC8140, a cosmopolitan wood degrader in East Asia.</title>
        <authorList>
            <consortium name="DOE Joint Genome Institute"/>
            <person name="Min B."/>
            <person name="Park H."/>
            <person name="Jang Y."/>
            <person name="Kim J.-J."/>
            <person name="Kim K.H."/>
            <person name="Pangilinan J."/>
            <person name="Lipzen A."/>
            <person name="Riley R."/>
            <person name="Grigoriev I.V."/>
            <person name="Spatafora J.W."/>
            <person name="Choi I.-G."/>
        </authorList>
    </citation>
    <scope>NUCLEOTIDE SEQUENCE [LARGE SCALE GENOMIC DNA]</scope>
    <source>
        <strain evidence="6 7">KUC8140</strain>
    </source>
</reference>
<evidence type="ECO:0000256" key="1">
    <source>
        <dbReference type="ARBA" id="ARBA00006718"/>
    </source>
</evidence>
<comment type="similarity">
    <text evidence="1">Belongs to the HesB/IscA family.</text>
</comment>
<dbReference type="OrthoDB" id="333486at2759"/>
<dbReference type="NCBIfam" id="TIGR00049">
    <property type="entry name" value="iron-sulfur cluster assembly accessory protein"/>
    <property type="match status" value="1"/>
</dbReference>
<accession>A0A0H2RP92</accession>
<evidence type="ECO:0000256" key="2">
    <source>
        <dbReference type="ARBA" id="ARBA00054873"/>
    </source>
</evidence>
<sequence>MATMMLARMCASQTSRLFLLHPHTPTLVHTLAVPCSARSSRDRWTRVAFASSSSSSSSNSKISRPAEEPPLHDSPPVVIPEQRSKTSSSSSSPSSLSPDASSPQVAARPPKPPQPERPKPTLRSKKAALTLTPEAVRRLQMLLKGPTPQLIRIGVKNKGCAGMSYHLEYVDKPASFDEVVEQDGVKVLIDSKALFSIIGSEMDWKEDKLSSKFAFNNPNIKDACGCGESFTV</sequence>
<name>A0A0H2RP92_9AGAM</name>